<feature type="transmembrane region" description="Helical" evidence="1">
    <location>
        <begin position="5"/>
        <end position="22"/>
    </location>
</feature>
<protein>
    <recommendedName>
        <fullName evidence="4">Ion transport domain-containing protein</fullName>
    </recommendedName>
</protein>
<evidence type="ECO:0000313" key="2">
    <source>
        <dbReference type="EMBL" id="MDT0618949.1"/>
    </source>
</evidence>
<proteinExistence type="predicted"/>
<evidence type="ECO:0000313" key="3">
    <source>
        <dbReference type="Proteomes" id="UP001259982"/>
    </source>
</evidence>
<name>A0ABU3B8Z7_9GAMM</name>
<gene>
    <name evidence="2" type="ORF">RM531_10725</name>
</gene>
<keyword evidence="1" id="KW-0812">Transmembrane</keyword>
<evidence type="ECO:0000256" key="1">
    <source>
        <dbReference type="SAM" id="Phobius"/>
    </source>
</evidence>
<keyword evidence="3" id="KW-1185">Reference proteome</keyword>
<comment type="caution">
    <text evidence="2">The sequence shown here is derived from an EMBL/GenBank/DDBJ whole genome shotgun (WGS) entry which is preliminary data.</text>
</comment>
<evidence type="ECO:0008006" key="4">
    <source>
        <dbReference type="Google" id="ProtNLM"/>
    </source>
</evidence>
<dbReference type="EMBL" id="JAVRHY010000009">
    <property type="protein sequence ID" value="MDT0618949.1"/>
    <property type="molecule type" value="Genomic_DNA"/>
</dbReference>
<sequence>MRPIYLIVNGMLIFLGYLAFTFTDFDSPDPFYSAFLPLVDMVYCIYLLLLMFVEIYNRTWR</sequence>
<dbReference type="Proteomes" id="UP001259982">
    <property type="component" value="Unassembled WGS sequence"/>
</dbReference>
<accession>A0ABU3B8Z7</accession>
<reference evidence="2 3" key="1">
    <citation type="submission" date="2023-09" db="EMBL/GenBank/DDBJ databases">
        <authorList>
            <person name="Rey-Velasco X."/>
        </authorList>
    </citation>
    <scope>NUCLEOTIDE SEQUENCE [LARGE SCALE GENOMIC DNA]</scope>
    <source>
        <strain evidence="2 3">P385</strain>
    </source>
</reference>
<keyword evidence="1" id="KW-0472">Membrane</keyword>
<organism evidence="2 3">
    <name type="scientific">Spectribacter acetivorans</name>
    <dbReference type="NCBI Taxonomy" id="3075603"/>
    <lineage>
        <taxon>Bacteria</taxon>
        <taxon>Pseudomonadati</taxon>
        <taxon>Pseudomonadota</taxon>
        <taxon>Gammaproteobacteria</taxon>
        <taxon>Salinisphaerales</taxon>
        <taxon>Salinisphaeraceae</taxon>
        <taxon>Spectribacter</taxon>
    </lineage>
</organism>
<feature type="transmembrane region" description="Helical" evidence="1">
    <location>
        <begin position="34"/>
        <end position="56"/>
    </location>
</feature>
<keyword evidence="1" id="KW-1133">Transmembrane helix</keyword>
<dbReference type="RefSeq" id="WP_311659221.1">
    <property type="nucleotide sequence ID" value="NZ_JAVRHY010000009.1"/>
</dbReference>